<dbReference type="AlphaFoldDB" id="A0AAD5LV22"/>
<organism evidence="1 2">
    <name type="scientific">Daphnia sinensis</name>
    <dbReference type="NCBI Taxonomy" id="1820382"/>
    <lineage>
        <taxon>Eukaryota</taxon>
        <taxon>Metazoa</taxon>
        <taxon>Ecdysozoa</taxon>
        <taxon>Arthropoda</taxon>
        <taxon>Crustacea</taxon>
        <taxon>Branchiopoda</taxon>
        <taxon>Diplostraca</taxon>
        <taxon>Cladocera</taxon>
        <taxon>Anomopoda</taxon>
        <taxon>Daphniidae</taxon>
        <taxon>Daphnia</taxon>
        <taxon>Daphnia similis group</taxon>
    </lineage>
</organism>
<dbReference type="EMBL" id="WJBH02000001">
    <property type="protein sequence ID" value="KAI9564573.1"/>
    <property type="molecule type" value="Genomic_DNA"/>
</dbReference>
<keyword evidence="2" id="KW-1185">Reference proteome</keyword>
<protein>
    <submittedName>
        <fullName evidence="1">Uncharacterized protein</fullName>
    </submittedName>
</protein>
<proteinExistence type="predicted"/>
<dbReference type="Proteomes" id="UP000820818">
    <property type="component" value="Linkage Group LG1"/>
</dbReference>
<name>A0AAD5LV22_9CRUS</name>
<sequence length="59" mass="6947">MCCLVNVNEEVRVLVATRKRQLRIRQEKGHRLAVRFSSVSRVYSSLKKKKKENNSLFNV</sequence>
<comment type="caution">
    <text evidence="1">The sequence shown here is derived from an EMBL/GenBank/DDBJ whole genome shotgun (WGS) entry which is preliminary data.</text>
</comment>
<gene>
    <name evidence="1" type="ORF">GHT06_008313</name>
</gene>
<reference evidence="1 2" key="1">
    <citation type="submission" date="2022-05" db="EMBL/GenBank/DDBJ databases">
        <title>A multi-omics perspective on studying reproductive biology in Daphnia sinensis.</title>
        <authorList>
            <person name="Jia J."/>
        </authorList>
    </citation>
    <scope>NUCLEOTIDE SEQUENCE [LARGE SCALE GENOMIC DNA]</scope>
    <source>
        <strain evidence="1 2">WSL</strain>
    </source>
</reference>
<evidence type="ECO:0000313" key="1">
    <source>
        <dbReference type="EMBL" id="KAI9564573.1"/>
    </source>
</evidence>
<accession>A0AAD5LV22</accession>
<evidence type="ECO:0000313" key="2">
    <source>
        <dbReference type="Proteomes" id="UP000820818"/>
    </source>
</evidence>